<keyword evidence="2" id="KW-1185">Reference proteome</keyword>
<sequence>MDVLLKVLKQLRLPPELQPLKKELKKLLKEKRSVKVCSTEDEELIAKIKAETIKLNKNNVTRTQAYYDYYQEYPEIHWSFLAHMVSRNAGWNMTDLRGEFLSRILNGEEQKAFFAFLERGNWLIFQDVYPQLLLYREWKRTRKNRFHLLADFHVSTFMEVVWNHYLQSKDVEVLTYGLIINEQNYIQNRVMNDSVFQKKVVDTLEFKLQDYLAFNHILFPYMQDGNVSLKGDTVHQFQHVEARIRFGKKLYQILFSSEKNQVKHWAAANQHTGSRKDYWSHLFNDIQDKVPGSAYTAKLQGCHLKNASSRLYSPQLLAVWDTFDHEPAQEEEWCKDWRILYLLKEEEAAGKGKIEADYCQSLEGLELAALAKKVISTFT</sequence>
<dbReference type="OrthoDB" id="2690514at2"/>
<evidence type="ECO:0000313" key="1">
    <source>
        <dbReference type="EMBL" id="KAB2332007.1"/>
    </source>
</evidence>
<dbReference type="Pfam" id="PF10720">
    <property type="entry name" value="DUF2515"/>
    <property type="match status" value="1"/>
</dbReference>
<reference evidence="1 2" key="1">
    <citation type="journal article" date="2014" name="Arch. Microbiol.">
        <title>Bacillus mesophilum sp. nov., strain IITR-54T, a novel 4-chlorobiphenyl dechlorinating bacterium.</title>
        <authorList>
            <person name="Manickam N."/>
            <person name="Singh N.K."/>
            <person name="Bajaj A."/>
            <person name="Kumar R.M."/>
            <person name="Kaur G."/>
            <person name="Kaur N."/>
            <person name="Bala M."/>
            <person name="Kumar A."/>
            <person name="Mayilraj S."/>
        </authorList>
    </citation>
    <scope>NUCLEOTIDE SEQUENCE [LARGE SCALE GENOMIC DNA]</scope>
    <source>
        <strain evidence="1 2">IITR-54</strain>
    </source>
</reference>
<accession>A0A7V7RKV0</accession>
<organism evidence="1 2">
    <name type="scientific">Bacillus mesophilum</name>
    <dbReference type="NCBI Taxonomy" id="1071718"/>
    <lineage>
        <taxon>Bacteria</taxon>
        <taxon>Bacillati</taxon>
        <taxon>Bacillota</taxon>
        <taxon>Bacilli</taxon>
        <taxon>Bacillales</taxon>
        <taxon>Bacillaceae</taxon>
        <taxon>Bacillus</taxon>
    </lineage>
</organism>
<dbReference type="RefSeq" id="WP_151574862.1">
    <property type="nucleotide sequence ID" value="NZ_WBOT01000004.1"/>
</dbReference>
<evidence type="ECO:0000313" key="2">
    <source>
        <dbReference type="Proteomes" id="UP000441354"/>
    </source>
</evidence>
<dbReference type="AlphaFoldDB" id="A0A7V7RKV0"/>
<dbReference type="Proteomes" id="UP000441354">
    <property type="component" value="Unassembled WGS sequence"/>
</dbReference>
<gene>
    <name evidence="1" type="ORF">F7732_15215</name>
</gene>
<proteinExistence type="predicted"/>
<dbReference type="InterPro" id="IPR019658">
    <property type="entry name" value="DUF2515"/>
</dbReference>
<comment type="caution">
    <text evidence="1">The sequence shown here is derived from an EMBL/GenBank/DDBJ whole genome shotgun (WGS) entry which is preliminary data.</text>
</comment>
<dbReference type="EMBL" id="WBOT01000004">
    <property type="protein sequence ID" value="KAB2332007.1"/>
    <property type="molecule type" value="Genomic_DNA"/>
</dbReference>
<protein>
    <submittedName>
        <fullName evidence="1">DUF2515 domain-containing protein</fullName>
    </submittedName>
</protein>
<name>A0A7V7RKV0_9BACI</name>